<dbReference type="Gene3D" id="1.20.1260.10">
    <property type="match status" value="1"/>
</dbReference>
<proteinExistence type="predicted"/>
<dbReference type="EMBL" id="AE001437">
    <property type="protein sequence ID" value="AAK79600.1"/>
    <property type="molecule type" value="Genomic_DNA"/>
</dbReference>
<dbReference type="InterPro" id="IPR012347">
    <property type="entry name" value="Ferritin-like"/>
</dbReference>
<dbReference type="SMR" id="Q97IK7"/>
<evidence type="ECO:0000256" key="2">
    <source>
        <dbReference type="ARBA" id="ARBA00023004"/>
    </source>
</evidence>
<dbReference type="CDD" id="cd07908">
    <property type="entry name" value="Mn_catalase_like"/>
    <property type="match status" value="1"/>
</dbReference>
<dbReference type="PIR" id="E97101">
    <property type="entry name" value="E97101"/>
</dbReference>
<dbReference type="GO" id="GO:0020037">
    <property type="term" value="F:heme binding"/>
    <property type="evidence" value="ECO:0007669"/>
    <property type="project" value="TreeGrafter"/>
</dbReference>
<dbReference type="GeneID" id="44998130"/>
<dbReference type="AlphaFoldDB" id="Q97IK7"/>
<evidence type="ECO:0000313" key="5">
    <source>
        <dbReference type="Proteomes" id="UP000000814"/>
    </source>
</evidence>
<keyword evidence="1" id="KW-0409">Iron storage</keyword>
<reference evidence="4 5" key="1">
    <citation type="journal article" date="2001" name="J. Bacteriol.">
        <title>Genome sequence and comparative analysis of the solvent-producing bacterium Clostridium acetobutylicum.</title>
        <authorList>
            <person name="Nolling J."/>
            <person name="Breton G."/>
            <person name="Omelchenko M.V."/>
            <person name="Makarova K.S."/>
            <person name="Zeng Q."/>
            <person name="Gibson R."/>
            <person name="Lee H.M."/>
            <person name="Dubois J."/>
            <person name="Qiu D."/>
            <person name="Hitti J."/>
            <person name="Wolf Y.I."/>
            <person name="Tatusov R.L."/>
            <person name="Sabathe F."/>
            <person name="Doucette-Stamm L."/>
            <person name="Soucaille P."/>
            <person name="Daly M.J."/>
            <person name="Bennett G.N."/>
            <person name="Koonin E.V."/>
            <person name="Smith D.R."/>
        </authorList>
    </citation>
    <scope>NUCLEOTIDE SEQUENCE [LARGE SCALE GENOMIC DNA]</scope>
    <source>
        <strain evidence="5">ATCC 824 / DSM 792 / JCM 1419 / LMG 5710 / VKM B-1787</strain>
    </source>
</reference>
<dbReference type="GO" id="GO:0005829">
    <property type="term" value="C:cytosol"/>
    <property type="evidence" value="ECO:0007669"/>
    <property type="project" value="TreeGrafter"/>
</dbReference>
<dbReference type="OrthoDB" id="9791649at2"/>
<evidence type="ECO:0000259" key="3">
    <source>
        <dbReference type="Pfam" id="PF00210"/>
    </source>
</evidence>
<dbReference type="eggNOG" id="COG1633">
    <property type="taxonomic scope" value="Bacteria"/>
</dbReference>
<dbReference type="STRING" id="272562.CA_C1633"/>
<accession>Q97IK7</accession>
<dbReference type="PATRIC" id="fig|272562.8.peg.1833"/>
<dbReference type="HOGENOM" id="CLU_102478_1_0_9"/>
<gene>
    <name evidence="4" type="ordered locus">CA_C1633</name>
</gene>
<dbReference type="KEGG" id="cac:CA_C1633"/>
<dbReference type="RefSeq" id="WP_010964941.1">
    <property type="nucleotide sequence ID" value="NC_003030.1"/>
</dbReference>
<dbReference type="SUPFAM" id="SSF47240">
    <property type="entry name" value="Ferritin-like"/>
    <property type="match status" value="1"/>
</dbReference>
<organism evidence="4 5">
    <name type="scientific">Clostridium acetobutylicum (strain ATCC 824 / DSM 792 / JCM 1419 / IAM 19013 / LMG 5710 / NBRC 13948 / NRRL B-527 / VKM B-1787 / 2291 / W)</name>
    <dbReference type="NCBI Taxonomy" id="272562"/>
    <lineage>
        <taxon>Bacteria</taxon>
        <taxon>Bacillati</taxon>
        <taxon>Bacillota</taxon>
        <taxon>Clostridia</taxon>
        <taxon>Eubacteriales</taxon>
        <taxon>Clostridiaceae</taxon>
        <taxon>Clostridium</taxon>
    </lineage>
</organism>
<keyword evidence="2" id="KW-0408">Iron</keyword>
<dbReference type="Proteomes" id="UP000000814">
    <property type="component" value="Chromosome"/>
</dbReference>
<feature type="domain" description="Ferritin/DPS" evidence="3">
    <location>
        <begin position="92"/>
        <end position="229"/>
    </location>
</feature>
<dbReference type="GO" id="GO:0006879">
    <property type="term" value="P:intracellular iron ion homeostasis"/>
    <property type="evidence" value="ECO:0007669"/>
    <property type="project" value="UniProtKB-KW"/>
</dbReference>
<dbReference type="PANTHER" id="PTHR30295">
    <property type="entry name" value="BACTERIOFERRITIN"/>
    <property type="match status" value="1"/>
</dbReference>
<dbReference type="InterPro" id="IPR009078">
    <property type="entry name" value="Ferritin-like_SF"/>
</dbReference>
<keyword evidence="5" id="KW-1185">Reference proteome</keyword>
<dbReference type="GO" id="GO:0004322">
    <property type="term" value="F:ferroxidase activity"/>
    <property type="evidence" value="ECO:0007669"/>
    <property type="project" value="TreeGrafter"/>
</dbReference>
<protein>
    <submittedName>
        <fullName evidence="4">Protein from bacterioferritin family</fullName>
    </submittedName>
</protein>
<sequence>MDYYDKIEENSYDEYPMDYYDEIDEHFESKSHENCYDKRNKKSSDCYDKKSKKPSTKISCESKIPFPPIEVCKCNIRYANLLYDSYASSGGSELQAITQYIYHHETIFNKEVSDTLLNIAIVEMRHLDALASLIVKLGGRPAFFNSNRDWFSTGQLAYGENVYKLECPPCKEDYLCEKLTADLAGEKAAIRGYKDLICEISDPKVNAVIEKIISDEQVHARILESFINKYCCGSKG</sequence>
<evidence type="ECO:0000256" key="1">
    <source>
        <dbReference type="ARBA" id="ARBA00022434"/>
    </source>
</evidence>
<dbReference type="Pfam" id="PF00210">
    <property type="entry name" value="Ferritin"/>
    <property type="match status" value="1"/>
</dbReference>
<name>Q97IK7_CLOAB</name>
<dbReference type="GO" id="GO:0008199">
    <property type="term" value="F:ferric iron binding"/>
    <property type="evidence" value="ECO:0007669"/>
    <property type="project" value="InterPro"/>
</dbReference>
<evidence type="ECO:0000313" key="4">
    <source>
        <dbReference type="EMBL" id="AAK79600.1"/>
    </source>
</evidence>
<dbReference type="InterPro" id="IPR008331">
    <property type="entry name" value="Ferritin_DPS_dom"/>
</dbReference>
<dbReference type="PANTHER" id="PTHR30295:SF0">
    <property type="entry name" value="BACTERIOFERRITIN"/>
    <property type="match status" value="1"/>
</dbReference>